<reference evidence="2" key="2">
    <citation type="submission" date="2015-01" db="EMBL/GenBank/DDBJ databases">
        <title>Evolutionary Origins and Diversification of the Mycorrhizal Mutualists.</title>
        <authorList>
            <consortium name="DOE Joint Genome Institute"/>
            <consortium name="Mycorrhizal Genomics Consortium"/>
            <person name="Kohler A."/>
            <person name="Kuo A."/>
            <person name="Nagy L.G."/>
            <person name="Floudas D."/>
            <person name="Copeland A."/>
            <person name="Barry K.W."/>
            <person name="Cichocki N."/>
            <person name="Veneault-Fourrey C."/>
            <person name="LaButti K."/>
            <person name="Lindquist E.A."/>
            <person name="Lipzen A."/>
            <person name="Lundell T."/>
            <person name="Morin E."/>
            <person name="Murat C."/>
            <person name="Riley R."/>
            <person name="Ohm R."/>
            <person name="Sun H."/>
            <person name="Tunlid A."/>
            <person name="Henrissat B."/>
            <person name="Grigoriev I.V."/>
            <person name="Hibbett D.S."/>
            <person name="Martin F."/>
        </authorList>
    </citation>
    <scope>NUCLEOTIDE SEQUENCE [LARGE SCALE GENOMIC DNA]</scope>
    <source>
        <strain evidence="2">441</strain>
    </source>
</reference>
<sequence length="53" mass="6003">MKGPTDRISICTTTHFDGIIAVVDPERSRSSEVTKGYITPEIKMRQRIQADPR</sequence>
<dbReference type="EMBL" id="KN833760">
    <property type="protein sequence ID" value="KIK20688.1"/>
    <property type="molecule type" value="Genomic_DNA"/>
</dbReference>
<dbReference type="InterPro" id="IPR038510">
    <property type="entry name" value="Spt4_sf"/>
</dbReference>
<protein>
    <submittedName>
        <fullName evidence="1">Uncharacterized protein</fullName>
    </submittedName>
</protein>
<dbReference type="HOGENOM" id="CLU_3069630_0_0_1"/>
<dbReference type="OrthoDB" id="248751at2759"/>
<gene>
    <name evidence="1" type="ORF">PISMIDRAFT_682091</name>
</gene>
<accession>A0A0C9ZLD6</accession>
<keyword evidence="2" id="KW-1185">Reference proteome</keyword>
<dbReference type="AlphaFoldDB" id="A0A0C9ZLD6"/>
<dbReference type="Gene3D" id="3.30.40.210">
    <property type="match status" value="1"/>
</dbReference>
<evidence type="ECO:0000313" key="1">
    <source>
        <dbReference type="EMBL" id="KIK20688.1"/>
    </source>
</evidence>
<name>A0A0C9ZLD6_9AGAM</name>
<reference evidence="1 2" key="1">
    <citation type="submission" date="2014-04" db="EMBL/GenBank/DDBJ databases">
        <authorList>
            <consortium name="DOE Joint Genome Institute"/>
            <person name="Kuo A."/>
            <person name="Kohler A."/>
            <person name="Costa M.D."/>
            <person name="Nagy L.G."/>
            <person name="Floudas D."/>
            <person name="Copeland A."/>
            <person name="Barry K.W."/>
            <person name="Cichocki N."/>
            <person name="Veneault-Fourrey C."/>
            <person name="LaButti K."/>
            <person name="Lindquist E.A."/>
            <person name="Lipzen A."/>
            <person name="Lundell T."/>
            <person name="Morin E."/>
            <person name="Murat C."/>
            <person name="Sun H."/>
            <person name="Tunlid A."/>
            <person name="Henrissat B."/>
            <person name="Grigoriev I.V."/>
            <person name="Hibbett D.S."/>
            <person name="Martin F."/>
            <person name="Nordberg H.P."/>
            <person name="Cantor M.N."/>
            <person name="Hua S.X."/>
        </authorList>
    </citation>
    <scope>NUCLEOTIDE SEQUENCE [LARGE SCALE GENOMIC DNA]</scope>
    <source>
        <strain evidence="1 2">441</strain>
    </source>
</reference>
<organism evidence="1 2">
    <name type="scientific">Pisolithus microcarpus 441</name>
    <dbReference type="NCBI Taxonomy" id="765257"/>
    <lineage>
        <taxon>Eukaryota</taxon>
        <taxon>Fungi</taxon>
        <taxon>Dikarya</taxon>
        <taxon>Basidiomycota</taxon>
        <taxon>Agaricomycotina</taxon>
        <taxon>Agaricomycetes</taxon>
        <taxon>Agaricomycetidae</taxon>
        <taxon>Boletales</taxon>
        <taxon>Sclerodermatineae</taxon>
        <taxon>Pisolithaceae</taxon>
        <taxon>Pisolithus</taxon>
    </lineage>
</organism>
<evidence type="ECO:0000313" key="2">
    <source>
        <dbReference type="Proteomes" id="UP000054018"/>
    </source>
</evidence>
<proteinExistence type="predicted"/>
<dbReference type="Proteomes" id="UP000054018">
    <property type="component" value="Unassembled WGS sequence"/>
</dbReference>